<dbReference type="PRINTS" id="PR00024">
    <property type="entry name" value="HOMEOBOX"/>
</dbReference>
<feature type="compositionally biased region" description="Low complexity" evidence="8">
    <location>
        <begin position="315"/>
        <end position="327"/>
    </location>
</feature>
<evidence type="ECO:0000256" key="6">
    <source>
        <dbReference type="PROSITE-ProRule" id="PRU00108"/>
    </source>
</evidence>
<evidence type="ECO:0000313" key="10">
    <source>
        <dbReference type="EnsemblMetazoa" id="AEPI006770-PA"/>
    </source>
</evidence>
<dbReference type="SMART" id="SM00389">
    <property type="entry name" value="HOX"/>
    <property type="match status" value="1"/>
</dbReference>
<comment type="subcellular location">
    <subcellularLocation>
        <location evidence="1 6 7">Nucleus</location>
    </subcellularLocation>
</comment>
<keyword evidence="11" id="KW-1185">Reference proteome</keyword>
<evidence type="ECO:0000256" key="7">
    <source>
        <dbReference type="RuleBase" id="RU000682"/>
    </source>
</evidence>
<dbReference type="PROSITE" id="PS00027">
    <property type="entry name" value="HOMEOBOX_1"/>
    <property type="match status" value="1"/>
</dbReference>
<dbReference type="Proteomes" id="UP000075885">
    <property type="component" value="Unassembled WGS sequence"/>
</dbReference>
<dbReference type="PROSITE" id="PS50071">
    <property type="entry name" value="HOMEOBOX_2"/>
    <property type="match status" value="1"/>
</dbReference>
<evidence type="ECO:0000256" key="3">
    <source>
        <dbReference type="ARBA" id="ARBA00023155"/>
    </source>
</evidence>
<feature type="DNA-binding region" description="Homeobox" evidence="6">
    <location>
        <begin position="333"/>
        <end position="392"/>
    </location>
</feature>
<feature type="compositionally biased region" description="Polar residues" evidence="8">
    <location>
        <begin position="207"/>
        <end position="219"/>
    </location>
</feature>
<dbReference type="InterPro" id="IPR009057">
    <property type="entry name" value="Homeodomain-like_sf"/>
</dbReference>
<dbReference type="Pfam" id="PF00046">
    <property type="entry name" value="Homeodomain"/>
    <property type="match status" value="1"/>
</dbReference>
<dbReference type="GO" id="GO:0005634">
    <property type="term" value="C:nucleus"/>
    <property type="evidence" value="ECO:0007669"/>
    <property type="project" value="UniProtKB-SubCell"/>
</dbReference>
<evidence type="ECO:0000256" key="8">
    <source>
        <dbReference type="SAM" id="MobiDB-lite"/>
    </source>
</evidence>
<dbReference type="CDD" id="cd00086">
    <property type="entry name" value="homeodomain"/>
    <property type="match status" value="1"/>
</dbReference>
<accession>A0A182PIK8</accession>
<dbReference type="InterPro" id="IPR017970">
    <property type="entry name" value="Homeobox_CS"/>
</dbReference>
<feature type="region of interest" description="Disordered" evidence="8">
    <location>
        <begin position="204"/>
        <end position="342"/>
    </location>
</feature>
<dbReference type="GO" id="GO:0000977">
    <property type="term" value="F:RNA polymerase II transcription regulatory region sequence-specific DNA binding"/>
    <property type="evidence" value="ECO:0007669"/>
    <property type="project" value="TreeGrafter"/>
</dbReference>
<dbReference type="InterPro" id="IPR020479">
    <property type="entry name" value="HD_metazoa"/>
</dbReference>
<dbReference type="FunFam" id="1.10.10.60:FF:000360">
    <property type="entry name" value="Gastrulation brain homeobox"/>
    <property type="match status" value="1"/>
</dbReference>
<keyword evidence="2 6" id="KW-0238">DNA-binding</keyword>
<dbReference type="InterPro" id="IPR042982">
    <property type="entry name" value="GBX-1/2"/>
</dbReference>
<feature type="region of interest" description="Disordered" evidence="8">
    <location>
        <begin position="1"/>
        <end position="25"/>
    </location>
</feature>
<feature type="domain" description="Homeobox" evidence="9">
    <location>
        <begin position="331"/>
        <end position="391"/>
    </location>
</feature>
<keyword evidence="3 6" id="KW-0371">Homeobox</keyword>
<name>A0A182PIK8_9DIPT</name>
<dbReference type="GO" id="GO:0000981">
    <property type="term" value="F:DNA-binding transcription factor activity, RNA polymerase II-specific"/>
    <property type="evidence" value="ECO:0007669"/>
    <property type="project" value="InterPro"/>
</dbReference>
<sequence length="550" mass="57516">MDKLSTVQPAVGGGVTDVKFSRPLPSSSFSIENLIAVKRRRSSAGGSSSPEIDPVDHGSCSPPAGANVTIAHGGPYLEASQQQYLAAAAAGYSAAMLSFSSFPPLYHPWSTGLPTAGRYLSQAANEKLSSFLFHHSSGGNKSHPAGMEPCTGTFPSAEAHQPTGGVSVARAASPRGARSGDKLFPTEADLLSKVYAVYQQQQQQQQSRYLTPSSPSTGYSIGPLEPNGMNPLPLSGTKPPSMEPSPGGTIDPGSDGGPEDDERTRPIEDGGESADGSAYSDDISLTLSPSGCGKTTDLGDTDSDACSEDECTQNSSSSGRAGKSGSGTENSKSRRRRTAFTSEQLLELEREFHAKKYLSLTERSQIATSLKLSEVQVKIWFQNRRAKWKRVKAGLNSHGLGNRNTNGTGAGTTGTANKIVVPIPVHVNRFAIRSQHQQMEKMNLVGPKAELRKADLGLAESGGFERFGLNKHLPKVVPSSEVAINRVVDQPQLQTSPPDGVLTAKGGSIDSGGGGGIGVGFPLGMGVCSLAAPPHSASHPVALVVNPKTF</sequence>
<proteinExistence type="predicted"/>
<keyword evidence="4 6" id="KW-0539">Nucleus</keyword>
<feature type="region of interest" description="Disordered" evidence="8">
    <location>
        <begin position="158"/>
        <end position="182"/>
    </location>
</feature>
<evidence type="ECO:0000259" key="9">
    <source>
        <dbReference type="PROSITE" id="PS50071"/>
    </source>
</evidence>
<reference evidence="11" key="1">
    <citation type="submission" date="2013-03" db="EMBL/GenBank/DDBJ databases">
        <title>The Genome Sequence of Anopheles epiroticus epiroticus2.</title>
        <authorList>
            <consortium name="The Broad Institute Genomics Platform"/>
            <person name="Neafsey D.E."/>
            <person name="Howell P."/>
            <person name="Walker B."/>
            <person name="Young S.K."/>
            <person name="Zeng Q."/>
            <person name="Gargeya S."/>
            <person name="Fitzgerald M."/>
            <person name="Haas B."/>
            <person name="Abouelleil A."/>
            <person name="Allen A.W."/>
            <person name="Alvarado L."/>
            <person name="Arachchi H.M."/>
            <person name="Berlin A.M."/>
            <person name="Chapman S.B."/>
            <person name="Gainer-Dewar J."/>
            <person name="Goldberg J."/>
            <person name="Griggs A."/>
            <person name="Gujja S."/>
            <person name="Hansen M."/>
            <person name="Howarth C."/>
            <person name="Imamovic A."/>
            <person name="Ireland A."/>
            <person name="Larimer J."/>
            <person name="McCowan C."/>
            <person name="Murphy C."/>
            <person name="Pearson M."/>
            <person name="Poon T.W."/>
            <person name="Priest M."/>
            <person name="Roberts A."/>
            <person name="Saif S."/>
            <person name="Shea T."/>
            <person name="Sisk P."/>
            <person name="Sykes S."/>
            <person name="Wortman J."/>
            <person name="Nusbaum C."/>
            <person name="Birren B."/>
        </authorList>
    </citation>
    <scope>NUCLEOTIDE SEQUENCE [LARGE SCALE GENOMIC DNA]</scope>
    <source>
        <strain evidence="11">Epiroticus2</strain>
    </source>
</reference>
<dbReference type="GO" id="GO:0051960">
    <property type="term" value="P:regulation of nervous system development"/>
    <property type="evidence" value="ECO:0007669"/>
    <property type="project" value="TreeGrafter"/>
</dbReference>
<dbReference type="AlphaFoldDB" id="A0A182PIK8"/>
<feature type="compositionally biased region" description="Acidic residues" evidence="8">
    <location>
        <begin position="299"/>
        <end position="311"/>
    </location>
</feature>
<dbReference type="VEuPathDB" id="VectorBase:AEPI006770"/>
<evidence type="ECO:0000313" key="11">
    <source>
        <dbReference type="Proteomes" id="UP000075885"/>
    </source>
</evidence>
<feature type="compositionally biased region" description="Low complexity" evidence="8">
    <location>
        <begin position="166"/>
        <end position="177"/>
    </location>
</feature>
<dbReference type="STRING" id="199890.A0A182PIK8"/>
<evidence type="ECO:0000256" key="2">
    <source>
        <dbReference type="ARBA" id="ARBA00023125"/>
    </source>
</evidence>
<organism evidence="10 11">
    <name type="scientific">Anopheles epiroticus</name>
    <dbReference type="NCBI Taxonomy" id="199890"/>
    <lineage>
        <taxon>Eukaryota</taxon>
        <taxon>Metazoa</taxon>
        <taxon>Ecdysozoa</taxon>
        <taxon>Arthropoda</taxon>
        <taxon>Hexapoda</taxon>
        <taxon>Insecta</taxon>
        <taxon>Pterygota</taxon>
        <taxon>Neoptera</taxon>
        <taxon>Endopterygota</taxon>
        <taxon>Diptera</taxon>
        <taxon>Nematocera</taxon>
        <taxon>Culicoidea</taxon>
        <taxon>Culicidae</taxon>
        <taxon>Anophelinae</taxon>
        <taxon>Anopheles</taxon>
    </lineage>
</organism>
<dbReference type="Gene3D" id="1.10.10.60">
    <property type="entry name" value="Homeodomain-like"/>
    <property type="match status" value="1"/>
</dbReference>
<protein>
    <recommendedName>
        <fullName evidence="5">Homeobox protein unplugged</fullName>
    </recommendedName>
</protein>
<evidence type="ECO:0000256" key="4">
    <source>
        <dbReference type="ARBA" id="ARBA00023242"/>
    </source>
</evidence>
<dbReference type="PANTHER" id="PTHR24334">
    <property type="entry name" value="HOMEOBOX PROTEIN GBX"/>
    <property type="match status" value="1"/>
</dbReference>
<evidence type="ECO:0000256" key="5">
    <source>
        <dbReference type="ARBA" id="ARBA00068822"/>
    </source>
</evidence>
<reference evidence="10" key="2">
    <citation type="submission" date="2020-05" db="UniProtKB">
        <authorList>
            <consortium name="EnsemblMetazoa"/>
        </authorList>
    </citation>
    <scope>IDENTIFICATION</scope>
    <source>
        <strain evidence="10">Epiroticus2</strain>
    </source>
</reference>
<evidence type="ECO:0000256" key="1">
    <source>
        <dbReference type="ARBA" id="ARBA00004123"/>
    </source>
</evidence>
<dbReference type="PANTHER" id="PTHR24334:SF0">
    <property type="entry name" value="HOMEOBOX PROTEIN UNPLUGGED"/>
    <property type="match status" value="1"/>
</dbReference>
<dbReference type="InterPro" id="IPR001356">
    <property type="entry name" value="HD"/>
</dbReference>
<dbReference type="EnsemblMetazoa" id="AEPI006770-RA">
    <property type="protein sequence ID" value="AEPI006770-PA"/>
    <property type="gene ID" value="AEPI006770"/>
</dbReference>
<dbReference type="SUPFAM" id="SSF46689">
    <property type="entry name" value="Homeodomain-like"/>
    <property type="match status" value="1"/>
</dbReference>
<feature type="region of interest" description="Disordered" evidence="8">
    <location>
        <begin position="39"/>
        <end position="60"/>
    </location>
</feature>